<evidence type="ECO:0000313" key="9">
    <source>
        <dbReference type="EMBL" id="KAK6917163.1"/>
    </source>
</evidence>
<dbReference type="InterPro" id="IPR032675">
    <property type="entry name" value="LRR_dom_sf"/>
</dbReference>
<organism evidence="9 10">
    <name type="scientific">Dillenia turbinata</name>
    <dbReference type="NCBI Taxonomy" id="194707"/>
    <lineage>
        <taxon>Eukaryota</taxon>
        <taxon>Viridiplantae</taxon>
        <taxon>Streptophyta</taxon>
        <taxon>Embryophyta</taxon>
        <taxon>Tracheophyta</taxon>
        <taxon>Spermatophyta</taxon>
        <taxon>Magnoliopsida</taxon>
        <taxon>eudicotyledons</taxon>
        <taxon>Gunneridae</taxon>
        <taxon>Pentapetalae</taxon>
        <taxon>Dilleniales</taxon>
        <taxon>Dilleniaceae</taxon>
        <taxon>Dillenia</taxon>
    </lineage>
</organism>
<feature type="signal peptide" evidence="8">
    <location>
        <begin position="1"/>
        <end position="21"/>
    </location>
</feature>
<keyword evidence="4 8" id="KW-0732">Signal</keyword>
<dbReference type="InterPro" id="IPR001611">
    <property type="entry name" value="Leu-rich_rpt"/>
</dbReference>
<dbReference type="FunFam" id="3.80.10.10:FF:001362">
    <property type="entry name" value="Lrr receptor-like serinethreonine-protein kinase gso2"/>
    <property type="match status" value="1"/>
</dbReference>
<protein>
    <submittedName>
        <fullName evidence="9">Leucine-rich repeat</fullName>
    </submittedName>
</protein>
<reference evidence="9 10" key="1">
    <citation type="submission" date="2023-12" db="EMBL/GenBank/DDBJ databases">
        <title>A high-quality genome assembly for Dillenia turbinata (Dilleniales).</title>
        <authorList>
            <person name="Chanderbali A."/>
        </authorList>
    </citation>
    <scope>NUCLEOTIDE SEQUENCE [LARGE SCALE GENOMIC DNA]</scope>
    <source>
        <strain evidence="9">LSX21</strain>
        <tissue evidence="9">Leaf</tissue>
    </source>
</reference>
<comment type="subcellular location">
    <subcellularLocation>
        <location evidence="1">Cell membrane</location>
    </subcellularLocation>
</comment>
<dbReference type="SUPFAM" id="SSF52058">
    <property type="entry name" value="L domain-like"/>
    <property type="match status" value="1"/>
</dbReference>
<dbReference type="FunFam" id="3.80.10.10:FF:000383">
    <property type="entry name" value="Leucine-rich repeat receptor protein kinase EMS1"/>
    <property type="match status" value="1"/>
</dbReference>
<feature type="compositionally biased region" description="Low complexity" evidence="7">
    <location>
        <begin position="436"/>
        <end position="445"/>
    </location>
</feature>
<dbReference type="GO" id="GO:0005886">
    <property type="term" value="C:plasma membrane"/>
    <property type="evidence" value="ECO:0007669"/>
    <property type="project" value="UniProtKB-SubCell"/>
</dbReference>
<dbReference type="SMART" id="SM00369">
    <property type="entry name" value="LRR_TYP"/>
    <property type="match status" value="4"/>
</dbReference>
<dbReference type="FunFam" id="3.80.10.10:FF:000269">
    <property type="entry name" value="Piriformospora indica-insensitive protein 2"/>
    <property type="match status" value="1"/>
</dbReference>
<keyword evidence="10" id="KW-1185">Reference proteome</keyword>
<feature type="chain" id="PRO_5043010796" evidence="8">
    <location>
        <begin position="22"/>
        <end position="467"/>
    </location>
</feature>
<sequence>MASSVLILLVGFFIWAHGVGGFGEALMEESEILGLYEVMGCLLDDPSWGSMHPQPCTETPWPGLQCEISPVPLLFHVTKIHIGPDIVYPPCKLNATLSMSLQSLPFLKTLSLFNCFTSSQVSLSPSLFGTFSYLEHLALESNPSLVGQIPSSLSNVTTLRVLSLSQNNLQGEIPKMLGGLVNLEQLDLSFNNLSGEIPQEIGRLKSLTILDLGWNGLEGQLPSSLGQLSLLQKIDLSYNKLTGEIPEELGSLKRLVLLDLSHNLLKGPIPNSFSSLEQLEYLLMDNNPLRTVVPLFLGTLNRLTTLSFSNCGLIGPIPVAISSMQNLTALSLDNNNLNGSVPPNLESLPLLDHLNLSHNQLGGELLFSQEFIERLGNRLDVRANLGLCTKHQLDNIVNISMTSETAHCLDASRARNNQTCEENPDDLQKIEPPHKSSNSSSSNDASNLNREMVVLAFEFFVFTLILM</sequence>
<dbReference type="Pfam" id="PF13516">
    <property type="entry name" value="LRR_6"/>
    <property type="match status" value="1"/>
</dbReference>
<dbReference type="Pfam" id="PF00560">
    <property type="entry name" value="LRR_1"/>
    <property type="match status" value="2"/>
</dbReference>
<dbReference type="InterPro" id="IPR003591">
    <property type="entry name" value="Leu-rich_rpt_typical-subtyp"/>
</dbReference>
<evidence type="ECO:0000256" key="5">
    <source>
        <dbReference type="ARBA" id="ARBA00022737"/>
    </source>
</evidence>
<evidence type="ECO:0000313" key="10">
    <source>
        <dbReference type="Proteomes" id="UP001370490"/>
    </source>
</evidence>
<dbReference type="GO" id="GO:0051707">
    <property type="term" value="P:response to other organism"/>
    <property type="evidence" value="ECO:0007669"/>
    <property type="project" value="UniProtKB-ARBA"/>
</dbReference>
<dbReference type="PANTHER" id="PTHR48065:SF75">
    <property type="entry name" value="LEUCINE-RICH REPEAT-CONTAINING N-TERMINAL PLANT-TYPE DOMAIN-CONTAINING PROTEIN"/>
    <property type="match status" value="1"/>
</dbReference>
<keyword evidence="5" id="KW-0677">Repeat</keyword>
<dbReference type="Gene3D" id="3.80.10.10">
    <property type="entry name" value="Ribonuclease Inhibitor"/>
    <property type="match status" value="3"/>
</dbReference>
<keyword evidence="3" id="KW-0433">Leucine-rich repeat</keyword>
<keyword evidence="6" id="KW-0472">Membrane</keyword>
<comment type="caution">
    <text evidence="9">The sequence shown here is derived from an EMBL/GenBank/DDBJ whole genome shotgun (WGS) entry which is preliminary data.</text>
</comment>
<keyword evidence="2" id="KW-1003">Cell membrane</keyword>
<dbReference type="PRINTS" id="PR00019">
    <property type="entry name" value="LEURICHRPT"/>
</dbReference>
<name>A0AAN8Z1D7_9MAGN</name>
<dbReference type="Proteomes" id="UP001370490">
    <property type="component" value="Unassembled WGS sequence"/>
</dbReference>
<feature type="region of interest" description="Disordered" evidence="7">
    <location>
        <begin position="417"/>
        <end position="445"/>
    </location>
</feature>
<evidence type="ECO:0000256" key="1">
    <source>
        <dbReference type="ARBA" id="ARBA00004236"/>
    </source>
</evidence>
<proteinExistence type="predicted"/>
<evidence type="ECO:0000256" key="8">
    <source>
        <dbReference type="SAM" id="SignalP"/>
    </source>
</evidence>
<gene>
    <name evidence="9" type="ORF">RJ641_017914</name>
</gene>
<dbReference type="PANTHER" id="PTHR48065">
    <property type="entry name" value="OS10G0469600 PROTEIN"/>
    <property type="match status" value="1"/>
</dbReference>
<accession>A0AAN8Z1D7</accession>
<dbReference type="AlphaFoldDB" id="A0AAN8Z1D7"/>
<evidence type="ECO:0000256" key="2">
    <source>
        <dbReference type="ARBA" id="ARBA00022475"/>
    </source>
</evidence>
<dbReference type="EMBL" id="JBAMMX010000023">
    <property type="protein sequence ID" value="KAK6917163.1"/>
    <property type="molecule type" value="Genomic_DNA"/>
</dbReference>
<evidence type="ECO:0000256" key="4">
    <source>
        <dbReference type="ARBA" id="ARBA00022729"/>
    </source>
</evidence>
<evidence type="ECO:0000256" key="7">
    <source>
        <dbReference type="SAM" id="MobiDB-lite"/>
    </source>
</evidence>
<evidence type="ECO:0000256" key="3">
    <source>
        <dbReference type="ARBA" id="ARBA00022614"/>
    </source>
</evidence>
<evidence type="ECO:0000256" key="6">
    <source>
        <dbReference type="ARBA" id="ARBA00023136"/>
    </source>
</evidence>
<dbReference type="Pfam" id="PF13855">
    <property type="entry name" value="LRR_8"/>
    <property type="match status" value="2"/>
</dbReference>